<dbReference type="AlphaFoldDB" id="A0A5M3M8T3"/>
<gene>
    <name evidence="1" type="ORF">CONPUDRAFT_43295</name>
</gene>
<dbReference type="OMA" id="GWTRIAM"/>
<feature type="non-terminal residue" evidence="1">
    <location>
        <position position="1"/>
    </location>
</feature>
<protein>
    <submittedName>
        <fullName evidence="1">Uncharacterized protein</fullName>
    </submittedName>
</protein>
<dbReference type="RefSeq" id="XP_007774452.1">
    <property type="nucleotide sequence ID" value="XM_007776262.1"/>
</dbReference>
<proteinExistence type="predicted"/>
<dbReference type="EMBL" id="JH711589">
    <property type="protein sequence ID" value="EIW75185.1"/>
    <property type="molecule type" value="Genomic_DNA"/>
</dbReference>
<name>A0A5M3M8T3_CONPW</name>
<organism evidence="1 2">
    <name type="scientific">Coniophora puteana (strain RWD-64-598)</name>
    <name type="common">Brown rot fungus</name>
    <dbReference type="NCBI Taxonomy" id="741705"/>
    <lineage>
        <taxon>Eukaryota</taxon>
        <taxon>Fungi</taxon>
        <taxon>Dikarya</taxon>
        <taxon>Basidiomycota</taxon>
        <taxon>Agaricomycotina</taxon>
        <taxon>Agaricomycetes</taxon>
        <taxon>Agaricomycetidae</taxon>
        <taxon>Boletales</taxon>
        <taxon>Coniophorineae</taxon>
        <taxon>Coniophoraceae</taxon>
        <taxon>Coniophora</taxon>
    </lineage>
</organism>
<dbReference type="OrthoDB" id="3193353at2759"/>
<dbReference type="KEGG" id="cput:CONPUDRAFT_43295"/>
<reference evidence="2" key="1">
    <citation type="journal article" date="2012" name="Science">
        <title>The Paleozoic origin of enzymatic lignin decomposition reconstructed from 31 fungal genomes.</title>
        <authorList>
            <person name="Floudas D."/>
            <person name="Binder M."/>
            <person name="Riley R."/>
            <person name="Barry K."/>
            <person name="Blanchette R.A."/>
            <person name="Henrissat B."/>
            <person name="Martinez A.T."/>
            <person name="Otillar R."/>
            <person name="Spatafora J.W."/>
            <person name="Yadav J.S."/>
            <person name="Aerts A."/>
            <person name="Benoit I."/>
            <person name="Boyd A."/>
            <person name="Carlson A."/>
            <person name="Copeland A."/>
            <person name="Coutinho P.M."/>
            <person name="de Vries R.P."/>
            <person name="Ferreira P."/>
            <person name="Findley K."/>
            <person name="Foster B."/>
            <person name="Gaskell J."/>
            <person name="Glotzer D."/>
            <person name="Gorecki P."/>
            <person name="Heitman J."/>
            <person name="Hesse C."/>
            <person name="Hori C."/>
            <person name="Igarashi K."/>
            <person name="Jurgens J.A."/>
            <person name="Kallen N."/>
            <person name="Kersten P."/>
            <person name="Kohler A."/>
            <person name="Kuees U."/>
            <person name="Kumar T.K.A."/>
            <person name="Kuo A."/>
            <person name="LaButti K."/>
            <person name="Larrondo L.F."/>
            <person name="Lindquist E."/>
            <person name="Ling A."/>
            <person name="Lombard V."/>
            <person name="Lucas S."/>
            <person name="Lundell T."/>
            <person name="Martin R."/>
            <person name="McLaughlin D.J."/>
            <person name="Morgenstern I."/>
            <person name="Morin E."/>
            <person name="Murat C."/>
            <person name="Nagy L.G."/>
            <person name="Nolan M."/>
            <person name="Ohm R.A."/>
            <person name="Patyshakuliyeva A."/>
            <person name="Rokas A."/>
            <person name="Ruiz-Duenas F.J."/>
            <person name="Sabat G."/>
            <person name="Salamov A."/>
            <person name="Samejima M."/>
            <person name="Schmutz J."/>
            <person name="Slot J.C."/>
            <person name="St John F."/>
            <person name="Stenlid J."/>
            <person name="Sun H."/>
            <person name="Sun S."/>
            <person name="Syed K."/>
            <person name="Tsang A."/>
            <person name="Wiebenga A."/>
            <person name="Young D."/>
            <person name="Pisabarro A."/>
            <person name="Eastwood D.C."/>
            <person name="Martin F."/>
            <person name="Cullen D."/>
            <person name="Grigoriev I.V."/>
            <person name="Hibbett D.S."/>
        </authorList>
    </citation>
    <scope>NUCLEOTIDE SEQUENCE [LARGE SCALE GENOMIC DNA]</scope>
    <source>
        <strain evidence="2">RWD-64-598 SS2</strain>
    </source>
</reference>
<evidence type="ECO:0000313" key="2">
    <source>
        <dbReference type="Proteomes" id="UP000053558"/>
    </source>
</evidence>
<keyword evidence="2" id="KW-1185">Reference proteome</keyword>
<evidence type="ECO:0000313" key="1">
    <source>
        <dbReference type="EMBL" id="EIW75185.1"/>
    </source>
</evidence>
<dbReference type="Proteomes" id="UP000053558">
    <property type="component" value="Unassembled WGS sequence"/>
</dbReference>
<dbReference type="GeneID" id="19206937"/>
<feature type="non-terminal residue" evidence="1">
    <location>
        <position position="156"/>
    </location>
</feature>
<comment type="caution">
    <text evidence="1">The sequence shown here is derived from an EMBL/GenBank/DDBJ whole genome shotgun (WGS) entry which is preliminary data.</text>
</comment>
<accession>A0A5M3M8T3</accession>
<sequence length="156" mass="16447">IYPWPVNMLHYLVLRPNTRYTPTRPVGAANLPYTLPPRAVQTLGSPVRLFAQSAVALGPWGTAMWFDSHADEWAGPSDAGQRLAGEALDARAAIRAGAGAGAGEPWGVTTSSAASAASMVFASRNDDGWTRIAMDEEAGRVALGCADGNIVLYDYA</sequence>